<dbReference type="PANTHER" id="PTHR20872">
    <property type="match status" value="1"/>
</dbReference>
<proteinExistence type="predicted"/>
<reference evidence="2" key="1">
    <citation type="journal article" date="2023" name="IScience">
        <title>Live-bearing cockroach genome reveals convergent evolutionary mechanisms linked to viviparity in insects and beyond.</title>
        <authorList>
            <person name="Fouks B."/>
            <person name="Harrison M.C."/>
            <person name="Mikhailova A.A."/>
            <person name="Marchal E."/>
            <person name="English S."/>
            <person name="Carruthers M."/>
            <person name="Jennings E.C."/>
            <person name="Chiamaka E.L."/>
            <person name="Frigard R.A."/>
            <person name="Pippel M."/>
            <person name="Attardo G.M."/>
            <person name="Benoit J.B."/>
            <person name="Bornberg-Bauer E."/>
            <person name="Tobe S.S."/>
        </authorList>
    </citation>
    <scope>NUCLEOTIDE SEQUENCE</scope>
    <source>
        <strain evidence="2">Stay&amp;Tobe</strain>
    </source>
</reference>
<accession>A0AAD8AJU4</accession>
<protein>
    <recommendedName>
        <fullName evidence="1">F-box domain-containing protein</fullName>
    </recommendedName>
</protein>
<dbReference type="Proteomes" id="UP001233999">
    <property type="component" value="Unassembled WGS sequence"/>
</dbReference>
<evidence type="ECO:0000313" key="2">
    <source>
        <dbReference type="EMBL" id="KAJ9600396.1"/>
    </source>
</evidence>
<sequence length="122" mass="14292">MLKATWKVDENDEAIFIDAEEETDDESCATYSNWSYLPDLILEKIFSYLSIRERYYASMVCRRGTVHFICHTCGQRFLWTILLLRGENLIITTGGSMCWTTCAHRCVLQMWEGIFENLCLDQ</sequence>
<evidence type="ECO:0000313" key="3">
    <source>
        <dbReference type="Proteomes" id="UP001233999"/>
    </source>
</evidence>
<keyword evidence="3" id="KW-1185">Reference proteome</keyword>
<dbReference type="PANTHER" id="PTHR20872:SF1">
    <property type="entry name" value="F-BOX DOMAIN-CONTAINING PROTEIN"/>
    <property type="match status" value="1"/>
</dbReference>
<dbReference type="Gene3D" id="1.20.1280.50">
    <property type="match status" value="1"/>
</dbReference>
<organism evidence="2 3">
    <name type="scientific">Diploptera punctata</name>
    <name type="common">Pacific beetle cockroach</name>
    <dbReference type="NCBI Taxonomy" id="6984"/>
    <lineage>
        <taxon>Eukaryota</taxon>
        <taxon>Metazoa</taxon>
        <taxon>Ecdysozoa</taxon>
        <taxon>Arthropoda</taxon>
        <taxon>Hexapoda</taxon>
        <taxon>Insecta</taxon>
        <taxon>Pterygota</taxon>
        <taxon>Neoptera</taxon>
        <taxon>Polyneoptera</taxon>
        <taxon>Dictyoptera</taxon>
        <taxon>Blattodea</taxon>
        <taxon>Blaberoidea</taxon>
        <taxon>Blaberidae</taxon>
        <taxon>Diplopterinae</taxon>
        <taxon>Diploptera</taxon>
    </lineage>
</organism>
<comment type="caution">
    <text evidence="2">The sequence shown here is derived from an EMBL/GenBank/DDBJ whole genome shotgun (WGS) entry which is preliminary data.</text>
</comment>
<dbReference type="EMBL" id="JASPKZ010000424">
    <property type="protein sequence ID" value="KAJ9600396.1"/>
    <property type="molecule type" value="Genomic_DNA"/>
</dbReference>
<dbReference type="InterPro" id="IPR001810">
    <property type="entry name" value="F-box_dom"/>
</dbReference>
<reference evidence="2" key="2">
    <citation type="submission" date="2023-05" db="EMBL/GenBank/DDBJ databases">
        <authorList>
            <person name="Fouks B."/>
        </authorList>
    </citation>
    <scope>NUCLEOTIDE SEQUENCE</scope>
    <source>
        <strain evidence="2">Stay&amp;Tobe</strain>
        <tissue evidence="2">Testes</tissue>
    </source>
</reference>
<gene>
    <name evidence="2" type="ORF">L9F63_009324</name>
</gene>
<dbReference type="PROSITE" id="PS50181">
    <property type="entry name" value="FBOX"/>
    <property type="match status" value="1"/>
</dbReference>
<name>A0AAD8AJU4_DIPPU</name>
<evidence type="ECO:0000259" key="1">
    <source>
        <dbReference type="PROSITE" id="PS50181"/>
    </source>
</evidence>
<dbReference type="AlphaFoldDB" id="A0AAD8AJU4"/>
<feature type="domain" description="F-box" evidence="1">
    <location>
        <begin position="31"/>
        <end position="63"/>
    </location>
</feature>
<dbReference type="InterPro" id="IPR036047">
    <property type="entry name" value="F-box-like_dom_sf"/>
</dbReference>
<dbReference type="Pfam" id="PF00646">
    <property type="entry name" value="F-box"/>
    <property type="match status" value="1"/>
</dbReference>
<dbReference type="SUPFAM" id="SSF81383">
    <property type="entry name" value="F-box domain"/>
    <property type="match status" value="1"/>
</dbReference>